<dbReference type="InterPro" id="IPR000182">
    <property type="entry name" value="GNAT_dom"/>
</dbReference>
<evidence type="ECO:0000256" key="1">
    <source>
        <dbReference type="ARBA" id="ARBA00022679"/>
    </source>
</evidence>
<dbReference type="GO" id="GO:0005737">
    <property type="term" value="C:cytoplasm"/>
    <property type="evidence" value="ECO:0007669"/>
    <property type="project" value="TreeGrafter"/>
</dbReference>
<sequence>MSHTAGGVAWPEEGGGRGAGWGRHPGWPARLGPLRVPAGTVELRPPRLFDGGAWSRIRVRDRAHLENWEPTSPGGWAERNAVLAWPGQWSSLRGMARRGHALPFMVLVNGTLAGQVTVGNIVRGSLRSAWIGYWVGSHCVGGGVATGAVALVVDHCFARAGLHRLDATVRPENTPSIRVLTKLGFRQEGLFRRYLDVAGAWRDHLCFAMTAEETGMGLVARLVEQGRAQMP</sequence>
<dbReference type="PANTHER" id="PTHR43792">
    <property type="entry name" value="GNAT FAMILY, PUTATIVE (AFU_ORTHOLOGUE AFUA_3G00765)-RELATED-RELATED"/>
    <property type="match status" value="1"/>
</dbReference>
<dbReference type="SUPFAM" id="SSF55729">
    <property type="entry name" value="Acyl-CoA N-acyltransferases (Nat)"/>
    <property type="match status" value="1"/>
</dbReference>
<keyword evidence="2" id="KW-0012">Acyltransferase</keyword>
<dbReference type="AlphaFoldDB" id="A0A4D4J9K5"/>
<organism evidence="6 7">
    <name type="scientific">Gandjariella thermophila</name>
    <dbReference type="NCBI Taxonomy" id="1931992"/>
    <lineage>
        <taxon>Bacteria</taxon>
        <taxon>Bacillati</taxon>
        <taxon>Actinomycetota</taxon>
        <taxon>Actinomycetes</taxon>
        <taxon>Pseudonocardiales</taxon>
        <taxon>Pseudonocardiaceae</taxon>
        <taxon>Gandjariella</taxon>
    </lineage>
</organism>
<proteinExistence type="inferred from homology"/>
<dbReference type="EMBL" id="BJFL01000044">
    <property type="protein sequence ID" value="GDY33505.1"/>
    <property type="molecule type" value="Genomic_DNA"/>
</dbReference>
<comment type="similarity">
    <text evidence="3">Belongs to the acetyltransferase family. RimJ subfamily.</text>
</comment>
<dbReference type="InterPro" id="IPR051531">
    <property type="entry name" value="N-acetyltransferase"/>
</dbReference>
<dbReference type="OrthoDB" id="5242221at2"/>
<keyword evidence="7" id="KW-1185">Reference proteome</keyword>
<dbReference type="Proteomes" id="UP000298860">
    <property type="component" value="Unassembled WGS sequence"/>
</dbReference>
<dbReference type="Gene3D" id="3.40.630.30">
    <property type="match status" value="1"/>
</dbReference>
<feature type="domain" description="N-acetyltransferase" evidence="5">
    <location>
        <begin position="63"/>
        <end position="212"/>
    </location>
</feature>
<dbReference type="GO" id="GO:0008999">
    <property type="term" value="F:protein-N-terminal-alanine acetyltransferase activity"/>
    <property type="evidence" value="ECO:0007669"/>
    <property type="project" value="TreeGrafter"/>
</dbReference>
<reference evidence="7" key="1">
    <citation type="submission" date="2019-04" db="EMBL/GenBank/DDBJ databases">
        <title>Draft genome sequence of Pseudonocardiaceae bacterium SL3-2-4.</title>
        <authorList>
            <person name="Ningsih F."/>
            <person name="Yokota A."/>
            <person name="Sakai Y."/>
            <person name="Nanatani K."/>
            <person name="Yabe S."/>
            <person name="Oetari A."/>
            <person name="Sjamsuridzal W."/>
        </authorList>
    </citation>
    <scope>NUCLEOTIDE SEQUENCE [LARGE SCALE GENOMIC DNA]</scope>
    <source>
        <strain evidence="7">SL3-2-4</strain>
    </source>
</reference>
<dbReference type="PANTHER" id="PTHR43792:SF8">
    <property type="entry name" value="[RIBOSOMAL PROTEIN US5]-ALANINE N-ACETYLTRANSFERASE"/>
    <property type="match status" value="1"/>
</dbReference>
<comment type="caution">
    <text evidence="6">The sequence shown here is derived from an EMBL/GenBank/DDBJ whole genome shotgun (WGS) entry which is preliminary data.</text>
</comment>
<name>A0A4D4J9K5_9PSEU</name>
<dbReference type="InterPro" id="IPR016181">
    <property type="entry name" value="Acyl_CoA_acyltransferase"/>
</dbReference>
<evidence type="ECO:0000259" key="5">
    <source>
        <dbReference type="PROSITE" id="PS51186"/>
    </source>
</evidence>
<keyword evidence="1 6" id="KW-0808">Transferase</keyword>
<feature type="region of interest" description="Disordered" evidence="4">
    <location>
        <begin position="1"/>
        <end position="24"/>
    </location>
</feature>
<accession>A0A4D4J9K5</accession>
<evidence type="ECO:0000313" key="6">
    <source>
        <dbReference type="EMBL" id="GDY33505.1"/>
    </source>
</evidence>
<evidence type="ECO:0000256" key="3">
    <source>
        <dbReference type="ARBA" id="ARBA00038502"/>
    </source>
</evidence>
<evidence type="ECO:0000256" key="4">
    <source>
        <dbReference type="SAM" id="MobiDB-lite"/>
    </source>
</evidence>
<protein>
    <submittedName>
        <fullName evidence="6">Ribosomal-protein-alanine N-acetyltransferase</fullName>
    </submittedName>
</protein>
<dbReference type="Pfam" id="PF13302">
    <property type="entry name" value="Acetyltransf_3"/>
    <property type="match status" value="1"/>
</dbReference>
<dbReference type="PROSITE" id="PS51186">
    <property type="entry name" value="GNAT"/>
    <property type="match status" value="1"/>
</dbReference>
<evidence type="ECO:0000313" key="7">
    <source>
        <dbReference type="Proteomes" id="UP000298860"/>
    </source>
</evidence>
<gene>
    <name evidence="6" type="primary">rimJ</name>
    <name evidence="6" type="ORF">GTS_51380</name>
</gene>
<evidence type="ECO:0000256" key="2">
    <source>
        <dbReference type="ARBA" id="ARBA00023315"/>
    </source>
</evidence>
<dbReference type="RefSeq" id="WP_137816437.1">
    <property type="nucleotide sequence ID" value="NZ_BJFL01000044.1"/>
</dbReference>